<dbReference type="Pfam" id="PF13563">
    <property type="entry name" value="2_5_RNA_ligase2"/>
    <property type="match status" value="1"/>
</dbReference>
<comment type="caution">
    <text evidence="1">The sequence shown here is derived from an EMBL/GenBank/DDBJ whole genome shotgun (WGS) entry which is preliminary data.</text>
</comment>
<accession>A0ABS3RV05</accession>
<evidence type="ECO:0000313" key="1">
    <source>
        <dbReference type="EMBL" id="MBO2459849.1"/>
    </source>
</evidence>
<dbReference type="InterPro" id="IPR009097">
    <property type="entry name" value="Cyclic_Pdiesterase"/>
</dbReference>
<dbReference type="EMBL" id="JAGEPF010000012">
    <property type="protein sequence ID" value="MBO2459849.1"/>
    <property type="molecule type" value="Genomic_DNA"/>
</dbReference>
<proteinExistence type="predicted"/>
<keyword evidence="2" id="KW-1185">Reference proteome</keyword>
<dbReference type="GO" id="GO:0016874">
    <property type="term" value="F:ligase activity"/>
    <property type="evidence" value="ECO:0007669"/>
    <property type="project" value="UniProtKB-KW"/>
</dbReference>
<reference evidence="1 2" key="1">
    <citation type="submission" date="2021-03" db="EMBL/GenBank/DDBJ databases">
        <title>Actinomadura violae sp. nov., isolated from lichen in Thailand.</title>
        <authorList>
            <person name="Kanchanasin P."/>
            <person name="Saeng-In P."/>
            <person name="Phongsopitanun W."/>
            <person name="Yuki M."/>
            <person name="Kudo T."/>
            <person name="Ohkuma M."/>
            <person name="Tanasupawat S."/>
        </authorList>
    </citation>
    <scope>NUCLEOTIDE SEQUENCE [LARGE SCALE GENOMIC DNA]</scope>
    <source>
        <strain evidence="1 2">LCR2-06</strain>
    </source>
</reference>
<keyword evidence="1" id="KW-0436">Ligase</keyword>
<evidence type="ECO:0000313" key="2">
    <source>
        <dbReference type="Proteomes" id="UP000680206"/>
    </source>
</evidence>
<sequence length="241" mass="26668">MRAVPLDDPRAFPPAPPADLDDAEAIAANDWEAFRQVAQMRDHWSRPGWYPGRRAYYWMLTFPDEPELLAMAHRCQSAIAPLGLDLIPDDGLHITLTRIAEAGTPRARLDALAEHAAEQIPTAFELSFGPLAGSPGAVRFSVVPWRPLVELHAVLAHANLRAGVDVGTPTARFRPHLGIAYSNRVRPAAPIIETVAILREAEPVLTQVVSVELVELRREASTYKWDVLHRVPLRQAATPDR</sequence>
<dbReference type="Gene3D" id="3.90.1140.10">
    <property type="entry name" value="Cyclic phosphodiesterase"/>
    <property type="match status" value="1"/>
</dbReference>
<dbReference type="RefSeq" id="WP_208242879.1">
    <property type="nucleotide sequence ID" value="NZ_JAGEPF010000012.1"/>
</dbReference>
<protein>
    <submittedName>
        <fullName evidence="1">2'-5' RNA ligase family protein</fullName>
    </submittedName>
</protein>
<name>A0ABS3RV05_9ACTN</name>
<dbReference type="Proteomes" id="UP000680206">
    <property type="component" value="Unassembled WGS sequence"/>
</dbReference>
<dbReference type="SUPFAM" id="SSF55144">
    <property type="entry name" value="LigT-like"/>
    <property type="match status" value="1"/>
</dbReference>
<gene>
    <name evidence="1" type="ORF">J4709_19905</name>
</gene>
<organism evidence="1 2">
    <name type="scientific">Actinomadura violacea</name>
    <dbReference type="NCBI Taxonomy" id="2819934"/>
    <lineage>
        <taxon>Bacteria</taxon>
        <taxon>Bacillati</taxon>
        <taxon>Actinomycetota</taxon>
        <taxon>Actinomycetes</taxon>
        <taxon>Streptosporangiales</taxon>
        <taxon>Thermomonosporaceae</taxon>
        <taxon>Actinomadura</taxon>
    </lineage>
</organism>